<evidence type="ECO:0000313" key="1">
    <source>
        <dbReference type="EMBL" id="ADN13288.1"/>
    </source>
</evidence>
<name>E0UHN1_GLOV7</name>
<dbReference type="Proteomes" id="UP000008206">
    <property type="component" value="Chromosome"/>
</dbReference>
<dbReference type="EMBL" id="CP002198">
    <property type="protein sequence ID" value="ADN13288.1"/>
    <property type="molecule type" value="Genomic_DNA"/>
</dbReference>
<accession>E0UHN1</accession>
<sequence length="51" mass="5778">MPKYKVILTNTLFNNRQAITLTASNQQMAIRKALGAESFTVWTVEKVEALH</sequence>
<evidence type="ECO:0000313" key="2">
    <source>
        <dbReference type="Proteomes" id="UP000008206"/>
    </source>
</evidence>
<keyword evidence="2" id="KW-1185">Reference proteome</keyword>
<protein>
    <submittedName>
        <fullName evidence="1">Uncharacterized protein</fullName>
    </submittedName>
</protein>
<dbReference type="RefSeq" id="WP_013321395.1">
    <property type="nucleotide sequence ID" value="NC_014501.1"/>
</dbReference>
<dbReference type="HOGENOM" id="CLU_3117009_0_0_3"/>
<reference evidence="2" key="1">
    <citation type="journal article" date="2011" name="MBio">
        <title>Novel metabolic attributes of the genus Cyanothece, comprising a group of unicellular nitrogen-fixing Cyanobacteria.</title>
        <authorList>
            <person name="Bandyopadhyay A."/>
            <person name="Elvitigala T."/>
            <person name="Welsh E."/>
            <person name="Stockel J."/>
            <person name="Liberton M."/>
            <person name="Min H."/>
            <person name="Sherman L.A."/>
            <person name="Pakrasi H.B."/>
        </authorList>
    </citation>
    <scope>NUCLEOTIDE SEQUENCE [LARGE SCALE GENOMIC DNA]</scope>
    <source>
        <strain evidence="2">PCC 7822</strain>
    </source>
</reference>
<dbReference type="STRING" id="497965.Cyan7822_1286"/>
<dbReference type="KEGG" id="cyj:Cyan7822_1286"/>
<gene>
    <name evidence="1" type="ordered locus">Cyan7822_1286</name>
</gene>
<organism evidence="1 2">
    <name type="scientific">Gloeothece verrucosa (strain PCC 7822)</name>
    <name type="common">Cyanothece sp. (strain PCC 7822)</name>
    <dbReference type="NCBI Taxonomy" id="497965"/>
    <lineage>
        <taxon>Bacteria</taxon>
        <taxon>Bacillati</taxon>
        <taxon>Cyanobacteriota</taxon>
        <taxon>Cyanophyceae</taxon>
        <taxon>Oscillatoriophycideae</taxon>
        <taxon>Chroococcales</taxon>
        <taxon>Aphanothecaceae</taxon>
        <taxon>Gloeothece</taxon>
        <taxon>Gloeothece verrucosa</taxon>
    </lineage>
</organism>
<dbReference type="AlphaFoldDB" id="E0UHN1"/>
<proteinExistence type="predicted"/>
<dbReference type="eggNOG" id="ENOG5030R60">
    <property type="taxonomic scope" value="Bacteria"/>
</dbReference>